<feature type="domain" description="DM" evidence="8">
    <location>
        <begin position="28"/>
        <end position="75"/>
    </location>
</feature>
<dbReference type="Pfam" id="PF00751">
    <property type="entry name" value="DM"/>
    <property type="match status" value="1"/>
</dbReference>
<keyword evidence="3 6" id="KW-0862">Zinc</keyword>
<reference evidence="9" key="1">
    <citation type="journal article" date="2022" name="bioRxiv">
        <title>Sequencing and chromosome-scale assembly of the giantPleurodeles waltlgenome.</title>
        <authorList>
            <person name="Brown T."/>
            <person name="Elewa A."/>
            <person name="Iarovenko S."/>
            <person name="Subramanian E."/>
            <person name="Araus A.J."/>
            <person name="Petzold A."/>
            <person name="Susuki M."/>
            <person name="Suzuki K.-i.T."/>
            <person name="Hayashi T."/>
            <person name="Toyoda A."/>
            <person name="Oliveira C."/>
            <person name="Osipova E."/>
            <person name="Leigh N.D."/>
            <person name="Simon A."/>
            <person name="Yun M.H."/>
        </authorList>
    </citation>
    <scope>NUCLEOTIDE SEQUENCE</scope>
    <source>
        <strain evidence="9">20211129_DDA</strain>
        <tissue evidence="9">Liver</tissue>
    </source>
</reference>
<organism evidence="9 10">
    <name type="scientific">Pleurodeles waltl</name>
    <name type="common">Iberian ribbed newt</name>
    <dbReference type="NCBI Taxonomy" id="8319"/>
    <lineage>
        <taxon>Eukaryota</taxon>
        <taxon>Metazoa</taxon>
        <taxon>Chordata</taxon>
        <taxon>Craniata</taxon>
        <taxon>Vertebrata</taxon>
        <taxon>Euteleostomi</taxon>
        <taxon>Amphibia</taxon>
        <taxon>Batrachia</taxon>
        <taxon>Caudata</taxon>
        <taxon>Salamandroidea</taxon>
        <taxon>Salamandridae</taxon>
        <taxon>Pleurodelinae</taxon>
        <taxon>Pleurodeles</taxon>
    </lineage>
</organism>
<evidence type="ECO:0000256" key="2">
    <source>
        <dbReference type="ARBA" id="ARBA00022723"/>
    </source>
</evidence>
<dbReference type="PANTHER" id="PTHR12322">
    <property type="entry name" value="DOUBLESEX AND MAB-3 RELATED TRANSCRIPTION FACTOR DMRT"/>
    <property type="match status" value="1"/>
</dbReference>
<keyword evidence="2 6" id="KW-0479">Metal-binding</keyword>
<evidence type="ECO:0000256" key="4">
    <source>
        <dbReference type="ARBA" id="ARBA00023125"/>
    </source>
</evidence>
<dbReference type="EMBL" id="JANPWB010000007">
    <property type="protein sequence ID" value="KAJ1170283.1"/>
    <property type="molecule type" value="Genomic_DNA"/>
</dbReference>
<feature type="compositionally biased region" description="Pro residues" evidence="7">
    <location>
        <begin position="86"/>
        <end position="95"/>
    </location>
</feature>
<dbReference type="GO" id="GO:0000981">
    <property type="term" value="F:DNA-binding transcription factor activity, RNA polymerase II-specific"/>
    <property type="evidence" value="ECO:0007669"/>
    <property type="project" value="TreeGrafter"/>
</dbReference>
<dbReference type="InterPro" id="IPR001275">
    <property type="entry name" value="DM_DNA-bd"/>
</dbReference>
<name>A0AAV7T1F0_PLEWA</name>
<sequence>MEGAEPSSPALVGAPVDERALAARTPKCSRCRNHGYVVPVKGHAGRCGWKQCRCDKCSLISERQKIMAAQKALKKQLQQSGDPEEGSPPLPPVVHPCPTTSGASEPYGAQAGPAAAQVLRPVPLSACGLARHEVPMERAPSRVLQGPCGPAQGMPSHPAVPADCCGLSENAGPEEPGRGGRRAPNPMPGHNHPPASLPFPPDYGIPGMPQERVFNTEYLDREHPKLYTSYSSMYHYPFPMGFAVSQQGYRGAPHSPGFPLPGGGRPVHSSQGPMQESCGDYRQGYYPPLPQFLPAGFLPGIHYIPPPLPLNVNVLAETSKEETACRKEMQRRDIEETPNIFSHHDVKEEEQELPEASVTEEEAFFIQGSDTELRIDLRV</sequence>
<proteinExistence type="inferred from homology"/>
<dbReference type="GO" id="GO:0007548">
    <property type="term" value="P:sex differentiation"/>
    <property type="evidence" value="ECO:0007669"/>
    <property type="project" value="TreeGrafter"/>
</dbReference>
<evidence type="ECO:0000256" key="1">
    <source>
        <dbReference type="ARBA" id="ARBA00006834"/>
    </source>
</evidence>
<evidence type="ECO:0000313" key="10">
    <source>
        <dbReference type="Proteomes" id="UP001066276"/>
    </source>
</evidence>
<evidence type="ECO:0000256" key="6">
    <source>
        <dbReference type="PROSITE-ProRule" id="PRU00070"/>
    </source>
</evidence>
<comment type="caution">
    <text evidence="9">The sequence shown here is derived from an EMBL/GenBank/DDBJ whole genome shotgun (WGS) entry which is preliminary data.</text>
</comment>
<comment type="subcellular location">
    <subcellularLocation>
        <location evidence="6">Nucleus</location>
    </subcellularLocation>
</comment>
<dbReference type="Gene3D" id="4.10.1040.10">
    <property type="entry name" value="DM DNA-binding domain"/>
    <property type="match status" value="1"/>
</dbReference>
<keyword evidence="4 6" id="KW-0238">DNA-binding</keyword>
<dbReference type="PANTHER" id="PTHR12322:SF66">
    <property type="entry name" value="DOUBLESEX- AND MAB-3-RELATED TRANSCRIPTION FACTOR B1"/>
    <property type="match status" value="1"/>
</dbReference>
<comment type="similarity">
    <text evidence="1">Belongs to the DMRT family.</text>
</comment>
<protein>
    <recommendedName>
        <fullName evidence="8">DM domain-containing protein</fullName>
    </recommendedName>
</protein>
<dbReference type="AlphaFoldDB" id="A0AAV7T1F0"/>
<dbReference type="PROSITE" id="PS50809">
    <property type="entry name" value="DM_2"/>
    <property type="match status" value="1"/>
</dbReference>
<dbReference type="GO" id="GO:0000978">
    <property type="term" value="F:RNA polymerase II cis-regulatory region sequence-specific DNA binding"/>
    <property type="evidence" value="ECO:0007669"/>
    <property type="project" value="TreeGrafter"/>
</dbReference>
<dbReference type="GO" id="GO:0007281">
    <property type="term" value="P:germ cell development"/>
    <property type="evidence" value="ECO:0007669"/>
    <property type="project" value="TreeGrafter"/>
</dbReference>
<dbReference type="InterPro" id="IPR026607">
    <property type="entry name" value="DMRT"/>
</dbReference>
<dbReference type="GO" id="GO:0005634">
    <property type="term" value="C:nucleus"/>
    <property type="evidence" value="ECO:0007669"/>
    <property type="project" value="UniProtKB-SubCell"/>
</dbReference>
<dbReference type="Proteomes" id="UP001066276">
    <property type="component" value="Chromosome 4_1"/>
</dbReference>
<evidence type="ECO:0000256" key="5">
    <source>
        <dbReference type="ARBA" id="ARBA00023242"/>
    </source>
</evidence>
<keyword evidence="5 6" id="KW-0539">Nucleus</keyword>
<evidence type="ECO:0000256" key="3">
    <source>
        <dbReference type="ARBA" id="ARBA00022833"/>
    </source>
</evidence>
<gene>
    <name evidence="9" type="ORF">NDU88_002162</name>
</gene>
<dbReference type="SMART" id="SM00301">
    <property type="entry name" value="DM"/>
    <property type="match status" value="1"/>
</dbReference>
<evidence type="ECO:0000259" key="8">
    <source>
        <dbReference type="PROSITE" id="PS50809"/>
    </source>
</evidence>
<dbReference type="PROSITE" id="PS40000">
    <property type="entry name" value="DM_1"/>
    <property type="match status" value="1"/>
</dbReference>
<accession>A0AAV7T1F0</accession>
<dbReference type="GO" id="GO:0046872">
    <property type="term" value="F:metal ion binding"/>
    <property type="evidence" value="ECO:0007669"/>
    <property type="project" value="UniProtKB-KW"/>
</dbReference>
<feature type="DNA-binding region" description="DM" evidence="6">
    <location>
        <begin position="28"/>
        <end position="75"/>
    </location>
</feature>
<dbReference type="SUPFAM" id="SSF82927">
    <property type="entry name" value="Cysteine-rich DNA binding domain, (DM domain)"/>
    <property type="match status" value="1"/>
</dbReference>
<evidence type="ECO:0000256" key="7">
    <source>
        <dbReference type="SAM" id="MobiDB-lite"/>
    </source>
</evidence>
<evidence type="ECO:0000313" key="9">
    <source>
        <dbReference type="EMBL" id="KAJ1170283.1"/>
    </source>
</evidence>
<feature type="region of interest" description="Disordered" evidence="7">
    <location>
        <begin position="168"/>
        <end position="198"/>
    </location>
</feature>
<keyword evidence="10" id="KW-1185">Reference proteome</keyword>
<dbReference type="FunFam" id="4.10.1040.10:FF:000001">
    <property type="entry name" value="doublesex- and mab-3-related transcription factor 1"/>
    <property type="match status" value="1"/>
</dbReference>
<feature type="region of interest" description="Disordered" evidence="7">
    <location>
        <begin position="73"/>
        <end position="109"/>
    </location>
</feature>
<dbReference type="InterPro" id="IPR036407">
    <property type="entry name" value="DM_DNA-bd_sf"/>
</dbReference>